<dbReference type="InterPro" id="IPR001041">
    <property type="entry name" value="2Fe-2S_ferredoxin-type"/>
</dbReference>
<dbReference type="PRINTS" id="PR00406">
    <property type="entry name" value="CYTB5RDTASE"/>
</dbReference>
<dbReference type="InterPro" id="IPR017927">
    <property type="entry name" value="FAD-bd_FR_type"/>
</dbReference>
<dbReference type="InterPro" id="IPR017938">
    <property type="entry name" value="Riboflavin_synthase-like_b-brl"/>
</dbReference>
<dbReference type="Pfam" id="PF00970">
    <property type="entry name" value="FAD_binding_6"/>
    <property type="match status" value="1"/>
</dbReference>
<dbReference type="InterPro" id="IPR008333">
    <property type="entry name" value="Cbr1-like_FAD-bd_dom"/>
</dbReference>
<dbReference type="Pfam" id="PF00111">
    <property type="entry name" value="Fer2"/>
    <property type="match status" value="1"/>
</dbReference>
<dbReference type="SUPFAM" id="SSF52343">
    <property type="entry name" value="Ferredoxin reductase-like, C-terminal NADP-linked domain"/>
    <property type="match status" value="1"/>
</dbReference>
<dbReference type="InterPro" id="IPR050415">
    <property type="entry name" value="MRET"/>
</dbReference>
<organism evidence="2 3">
    <name type="scientific">Xanthomonas boreopolis</name>
    <dbReference type="NCBI Taxonomy" id="86183"/>
    <lineage>
        <taxon>Bacteria</taxon>
        <taxon>Pseudomonadati</taxon>
        <taxon>Pseudomonadota</taxon>
        <taxon>Gammaproteobacteria</taxon>
        <taxon>Lysobacterales</taxon>
        <taxon>Lysobacteraceae</taxon>
        <taxon>Xanthomonas</taxon>
    </lineage>
</organism>
<dbReference type="InterPro" id="IPR012675">
    <property type="entry name" value="Beta-grasp_dom_sf"/>
</dbReference>
<dbReference type="Gene3D" id="3.10.20.30">
    <property type="match status" value="1"/>
</dbReference>
<sequence>MKPSPRSRRPAGLQRWISPKLFDFWAGQVNPLWSLDRPLARLVERQPAGRGAATLVLRTNRHWQGLRAGQHVNLGVEIEGRRLLRSYSPTPLDARHVAITVKAVEGGKVSGHLVERAVPGEVFTLEAAFGDMVLPDVPAPLLLLAAGSGITPMRALLRELAARGMPVDVDLLYWARTREDFCFADELQALARAHPRLRLELLATRDAQASAPRIGGYAFERVAGLPGRHAMACGPAGFATAARQALDGQVARFQAEAFTPETPLAGEDGEVEVQLARSGRRLRLPRALSLLEGLEAQGLKPKHGCRMGICNSCACGRQTGTTRHVLTGERSDEPAVPVRLCVNAPSTDLILDL</sequence>
<keyword evidence="3" id="KW-1185">Reference proteome</keyword>
<dbReference type="RefSeq" id="WP_434029399.1">
    <property type="nucleotide sequence ID" value="NZ_BNBA01000016.1"/>
</dbReference>
<dbReference type="SUPFAM" id="SSF63380">
    <property type="entry name" value="Riboflavin synthase domain-like"/>
    <property type="match status" value="1"/>
</dbReference>
<dbReference type="Gene3D" id="3.40.50.80">
    <property type="entry name" value="Nucleotide-binding domain of ferredoxin-NADP reductase (FNR) module"/>
    <property type="match status" value="1"/>
</dbReference>
<dbReference type="Pfam" id="PF00175">
    <property type="entry name" value="NAD_binding_1"/>
    <property type="match status" value="1"/>
</dbReference>
<dbReference type="InterPro" id="IPR001433">
    <property type="entry name" value="OxRdtase_FAD/NAD-bd"/>
</dbReference>
<dbReference type="SUPFAM" id="SSF54292">
    <property type="entry name" value="2Fe-2S ferredoxin-like"/>
    <property type="match status" value="1"/>
</dbReference>
<dbReference type="AlphaFoldDB" id="A0A919F915"/>
<feature type="domain" description="FAD-binding FR-type" evidence="1">
    <location>
        <begin position="35"/>
        <end position="135"/>
    </location>
</feature>
<name>A0A919F915_9XANT</name>
<reference evidence="2" key="1">
    <citation type="journal article" date="2014" name="Int. J. Syst. Evol. Microbiol.">
        <title>Complete genome sequence of Corynebacterium casei LMG S-19264T (=DSM 44701T), isolated from a smear-ripened cheese.</title>
        <authorList>
            <consortium name="US DOE Joint Genome Institute (JGI-PGF)"/>
            <person name="Walter F."/>
            <person name="Albersmeier A."/>
            <person name="Kalinowski J."/>
            <person name="Ruckert C."/>
        </authorList>
    </citation>
    <scope>NUCLEOTIDE SEQUENCE</scope>
    <source>
        <strain evidence="2">JCM 13306</strain>
    </source>
</reference>
<dbReference type="InterPro" id="IPR039261">
    <property type="entry name" value="FNR_nucleotide-bd"/>
</dbReference>
<dbReference type="PANTHER" id="PTHR47354">
    <property type="entry name" value="NADH OXIDOREDUCTASE HCR"/>
    <property type="match status" value="1"/>
</dbReference>
<comment type="caution">
    <text evidence="2">The sequence shown here is derived from an EMBL/GenBank/DDBJ whole genome shotgun (WGS) entry which is preliminary data.</text>
</comment>
<dbReference type="Gene3D" id="2.40.30.10">
    <property type="entry name" value="Translation factors"/>
    <property type="match status" value="1"/>
</dbReference>
<dbReference type="Proteomes" id="UP000623958">
    <property type="component" value="Unassembled WGS sequence"/>
</dbReference>
<dbReference type="PROSITE" id="PS51384">
    <property type="entry name" value="FAD_FR"/>
    <property type="match status" value="1"/>
</dbReference>
<dbReference type="GO" id="GO:0016491">
    <property type="term" value="F:oxidoreductase activity"/>
    <property type="evidence" value="ECO:0007669"/>
    <property type="project" value="InterPro"/>
</dbReference>
<evidence type="ECO:0000259" key="1">
    <source>
        <dbReference type="PROSITE" id="PS51384"/>
    </source>
</evidence>
<reference evidence="2" key="2">
    <citation type="submission" date="2020-09" db="EMBL/GenBank/DDBJ databases">
        <authorList>
            <person name="Sun Q."/>
            <person name="Ohkuma M."/>
        </authorList>
    </citation>
    <scope>NUCLEOTIDE SEQUENCE</scope>
    <source>
        <strain evidence="2">JCM 13306</strain>
    </source>
</reference>
<protein>
    <submittedName>
        <fullName evidence="2">Oxidoreductase</fullName>
    </submittedName>
</protein>
<gene>
    <name evidence="2" type="ORF">GCM10009090_22490</name>
</gene>
<proteinExistence type="predicted"/>
<dbReference type="CDD" id="cd00207">
    <property type="entry name" value="fer2"/>
    <property type="match status" value="1"/>
</dbReference>
<dbReference type="CDD" id="cd06216">
    <property type="entry name" value="FNR_iron_sulfur_binding_2"/>
    <property type="match status" value="1"/>
</dbReference>
<dbReference type="PANTHER" id="PTHR47354:SF3">
    <property type="entry name" value="OXIDOREDUCTASE-RELATED"/>
    <property type="match status" value="1"/>
</dbReference>
<evidence type="ECO:0000313" key="2">
    <source>
        <dbReference type="EMBL" id="GHH54926.1"/>
    </source>
</evidence>
<dbReference type="InterPro" id="IPR036010">
    <property type="entry name" value="2Fe-2S_ferredoxin-like_sf"/>
</dbReference>
<dbReference type="GO" id="GO:0051536">
    <property type="term" value="F:iron-sulfur cluster binding"/>
    <property type="evidence" value="ECO:0007669"/>
    <property type="project" value="InterPro"/>
</dbReference>
<evidence type="ECO:0000313" key="3">
    <source>
        <dbReference type="Proteomes" id="UP000623958"/>
    </source>
</evidence>
<dbReference type="EMBL" id="BNBA01000016">
    <property type="protein sequence ID" value="GHH54926.1"/>
    <property type="molecule type" value="Genomic_DNA"/>
</dbReference>
<accession>A0A919F915</accession>